<dbReference type="SUPFAM" id="SSF111171">
    <property type="entry name" value="Rbstp2229 protein"/>
    <property type="match status" value="1"/>
</dbReference>
<dbReference type="InterPro" id="IPR015062">
    <property type="entry name" value="DUF1885"/>
</dbReference>
<proteinExistence type="predicted"/>
<dbReference type="Pfam" id="PF08968">
    <property type="entry name" value="DUF1885"/>
    <property type="match status" value="1"/>
</dbReference>
<dbReference type="EMBL" id="WNZX01000021">
    <property type="protein sequence ID" value="MUG73078.1"/>
    <property type="molecule type" value="Genomic_DNA"/>
</dbReference>
<sequence length="139" mass="15944">MAQSAYIKFVEGSSISSLTLDELKQQLEHYREQLALTGKQLGWEYDDAGFPYTIESKPEAEGKWFFLKGTNPLYKYIVMGVGTEKNGDAERHFVQMVLPDGCTHGDKSKGNEFSKYLGKLWKAELQLFNGRTMYFNPRK</sequence>
<keyword evidence="2" id="KW-1185">Reference proteome</keyword>
<dbReference type="Gene3D" id="3.30.310.120">
    <property type="entry name" value="Rbstp2229 like protein"/>
    <property type="match status" value="1"/>
</dbReference>
<organism evidence="1 2">
    <name type="scientific">Paenibacillus validus</name>
    <dbReference type="NCBI Taxonomy" id="44253"/>
    <lineage>
        <taxon>Bacteria</taxon>
        <taxon>Bacillati</taxon>
        <taxon>Bacillota</taxon>
        <taxon>Bacilli</taxon>
        <taxon>Bacillales</taxon>
        <taxon>Paenibacillaceae</taxon>
        <taxon>Paenibacillus</taxon>
    </lineage>
</organism>
<protein>
    <submittedName>
        <fullName evidence="1">DUF1885 family protein</fullName>
    </submittedName>
</protein>
<reference evidence="1 2" key="1">
    <citation type="submission" date="2019-11" db="EMBL/GenBank/DDBJ databases">
        <title>Draft genome sequences of five Paenibacillus species of dairy origin.</title>
        <authorList>
            <person name="Olajide A.M."/>
            <person name="Chen S."/>
            <person name="Lapointe G."/>
        </authorList>
    </citation>
    <scope>NUCLEOTIDE SEQUENCE [LARGE SCALE GENOMIC DNA]</scope>
    <source>
        <strain evidence="1 2">2CS3</strain>
    </source>
</reference>
<evidence type="ECO:0000313" key="2">
    <source>
        <dbReference type="Proteomes" id="UP000450917"/>
    </source>
</evidence>
<accession>A0A7X2ZDT3</accession>
<name>A0A7X2ZDT3_9BACL</name>
<dbReference type="Gene3D" id="1.20.5.850">
    <property type="entry name" value="Rbstp2229 protein"/>
    <property type="match status" value="1"/>
</dbReference>
<evidence type="ECO:0000313" key="1">
    <source>
        <dbReference type="EMBL" id="MUG73078.1"/>
    </source>
</evidence>
<dbReference type="InterPro" id="IPR036294">
    <property type="entry name" value="Rbstp2229-like_sf"/>
</dbReference>
<dbReference type="RefSeq" id="WP_054798735.1">
    <property type="nucleotide sequence ID" value="NZ_JARTHJ010000027.1"/>
</dbReference>
<dbReference type="AlphaFoldDB" id="A0A7X2ZDT3"/>
<comment type="caution">
    <text evidence="1">The sequence shown here is derived from an EMBL/GenBank/DDBJ whole genome shotgun (WGS) entry which is preliminary data.</text>
</comment>
<gene>
    <name evidence="1" type="ORF">GNP93_20825</name>
</gene>
<dbReference type="Proteomes" id="UP000450917">
    <property type="component" value="Unassembled WGS sequence"/>
</dbReference>